<accession>A0AAN7BML2</accession>
<dbReference type="Proteomes" id="UP001301958">
    <property type="component" value="Unassembled WGS sequence"/>
</dbReference>
<dbReference type="EMBL" id="MU865354">
    <property type="protein sequence ID" value="KAK4226091.1"/>
    <property type="molecule type" value="Genomic_DNA"/>
</dbReference>
<feature type="coiled-coil region" evidence="1">
    <location>
        <begin position="14"/>
        <end position="44"/>
    </location>
</feature>
<comment type="caution">
    <text evidence="3">The sequence shown here is derived from an EMBL/GenBank/DDBJ whole genome shotgun (WGS) entry which is preliminary data.</text>
</comment>
<keyword evidence="4" id="KW-1185">Reference proteome</keyword>
<feature type="compositionally biased region" description="Basic and acidic residues" evidence="2">
    <location>
        <begin position="113"/>
        <end position="131"/>
    </location>
</feature>
<keyword evidence="1" id="KW-0175">Coiled coil</keyword>
<gene>
    <name evidence="3" type="ORF">QBC38DRAFT_367306</name>
</gene>
<feature type="region of interest" description="Disordered" evidence="2">
    <location>
        <begin position="95"/>
        <end position="150"/>
    </location>
</feature>
<sequence length="150" mass="17442">MASNQTHAVKDPQVVALQQEEEKLEEALKQLNQLHLQLREVRSAIPRMLEPLMDKQPSAEAMYATFMKTFENTTKELSSFRDAYWMAHRPGMPFNKAQEGFKKNPQAPAKQWHARDDPTWAECAERDERAPKRQKTQNGMMFARIPTKTK</sequence>
<name>A0AAN7BML2_9PEZI</name>
<evidence type="ECO:0000313" key="3">
    <source>
        <dbReference type="EMBL" id="KAK4226091.1"/>
    </source>
</evidence>
<evidence type="ECO:0000313" key="4">
    <source>
        <dbReference type="Proteomes" id="UP001301958"/>
    </source>
</evidence>
<reference evidence="3" key="2">
    <citation type="submission" date="2023-05" db="EMBL/GenBank/DDBJ databases">
        <authorList>
            <consortium name="Lawrence Berkeley National Laboratory"/>
            <person name="Steindorff A."/>
            <person name="Hensen N."/>
            <person name="Bonometti L."/>
            <person name="Westerberg I."/>
            <person name="Brannstrom I.O."/>
            <person name="Guillou S."/>
            <person name="Cros-Aarteil S."/>
            <person name="Calhoun S."/>
            <person name="Haridas S."/>
            <person name="Kuo A."/>
            <person name="Mondo S."/>
            <person name="Pangilinan J."/>
            <person name="Riley R."/>
            <person name="Labutti K."/>
            <person name="Andreopoulos B."/>
            <person name="Lipzen A."/>
            <person name="Chen C."/>
            <person name="Yanf M."/>
            <person name="Daum C."/>
            <person name="Ng V."/>
            <person name="Clum A."/>
            <person name="Ohm R."/>
            <person name="Martin F."/>
            <person name="Silar P."/>
            <person name="Natvig D."/>
            <person name="Lalanne C."/>
            <person name="Gautier V."/>
            <person name="Ament-Velasquez S.L."/>
            <person name="Kruys A."/>
            <person name="Hutchinson M.I."/>
            <person name="Powell A.J."/>
            <person name="Barry K."/>
            <person name="Miller A.N."/>
            <person name="Grigoriev I.V."/>
            <person name="Debuchy R."/>
            <person name="Gladieux P."/>
            <person name="Thoren M.H."/>
            <person name="Johannesson H."/>
        </authorList>
    </citation>
    <scope>NUCLEOTIDE SEQUENCE</scope>
    <source>
        <strain evidence="3">CBS 990.96</strain>
    </source>
</reference>
<dbReference type="AlphaFoldDB" id="A0AAN7BML2"/>
<proteinExistence type="predicted"/>
<evidence type="ECO:0000256" key="2">
    <source>
        <dbReference type="SAM" id="MobiDB-lite"/>
    </source>
</evidence>
<evidence type="ECO:0000256" key="1">
    <source>
        <dbReference type="SAM" id="Coils"/>
    </source>
</evidence>
<reference evidence="3" key="1">
    <citation type="journal article" date="2023" name="Mol. Phylogenet. Evol.">
        <title>Genome-scale phylogeny and comparative genomics of the fungal order Sordariales.</title>
        <authorList>
            <person name="Hensen N."/>
            <person name="Bonometti L."/>
            <person name="Westerberg I."/>
            <person name="Brannstrom I.O."/>
            <person name="Guillou S."/>
            <person name="Cros-Aarteil S."/>
            <person name="Calhoun S."/>
            <person name="Haridas S."/>
            <person name="Kuo A."/>
            <person name="Mondo S."/>
            <person name="Pangilinan J."/>
            <person name="Riley R."/>
            <person name="LaButti K."/>
            <person name="Andreopoulos B."/>
            <person name="Lipzen A."/>
            <person name="Chen C."/>
            <person name="Yan M."/>
            <person name="Daum C."/>
            <person name="Ng V."/>
            <person name="Clum A."/>
            <person name="Steindorff A."/>
            <person name="Ohm R.A."/>
            <person name="Martin F."/>
            <person name="Silar P."/>
            <person name="Natvig D.O."/>
            <person name="Lalanne C."/>
            <person name="Gautier V."/>
            <person name="Ament-Velasquez S.L."/>
            <person name="Kruys A."/>
            <person name="Hutchinson M.I."/>
            <person name="Powell A.J."/>
            <person name="Barry K."/>
            <person name="Miller A.N."/>
            <person name="Grigoriev I.V."/>
            <person name="Debuchy R."/>
            <person name="Gladieux P."/>
            <person name="Hiltunen Thoren M."/>
            <person name="Johannesson H."/>
        </authorList>
    </citation>
    <scope>NUCLEOTIDE SEQUENCE</scope>
    <source>
        <strain evidence="3">CBS 990.96</strain>
    </source>
</reference>
<organism evidence="3 4">
    <name type="scientific">Podospora fimiseda</name>
    <dbReference type="NCBI Taxonomy" id="252190"/>
    <lineage>
        <taxon>Eukaryota</taxon>
        <taxon>Fungi</taxon>
        <taxon>Dikarya</taxon>
        <taxon>Ascomycota</taxon>
        <taxon>Pezizomycotina</taxon>
        <taxon>Sordariomycetes</taxon>
        <taxon>Sordariomycetidae</taxon>
        <taxon>Sordariales</taxon>
        <taxon>Podosporaceae</taxon>
        <taxon>Podospora</taxon>
    </lineage>
</organism>
<protein>
    <submittedName>
        <fullName evidence="3">Uncharacterized protein</fullName>
    </submittedName>
</protein>